<dbReference type="EMBL" id="VFJC01000002">
    <property type="protein sequence ID" value="KAB5586426.1"/>
    <property type="molecule type" value="Genomic_DNA"/>
</dbReference>
<evidence type="ECO:0000256" key="1">
    <source>
        <dbReference type="SAM" id="Phobius"/>
    </source>
</evidence>
<feature type="transmembrane region" description="Helical" evidence="1">
    <location>
        <begin position="129"/>
        <end position="152"/>
    </location>
</feature>
<feature type="signal peptide" evidence="2">
    <location>
        <begin position="1"/>
        <end position="22"/>
    </location>
</feature>
<name>A0A5N5Q5J7_PANHP</name>
<reference evidence="3 4" key="1">
    <citation type="submission" date="2019-06" db="EMBL/GenBank/DDBJ databases">
        <title>A chromosome-scale genome assembly of the striped catfish, Pangasianodon hypophthalmus.</title>
        <authorList>
            <person name="Wen M."/>
            <person name="Zahm M."/>
            <person name="Roques C."/>
            <person name="Cabau C."/>
            <person name="Klopp C."/>
            <person name="Donnadieu C."/>
            <person name="Jouanno E."/>
            <person name="Avarre J.-C."/>
            <person name="Campet M."/>
            <person name="Ha T.T.T."/>
            <person name="Dugue R."/>
            <person name="Lampietro C."/>
            <person name="Louis A."/>
            <person name="Herpin A."/>
            <person name="Echchiki A."/>
            <person name="Berthelot C."/>
            <person name="Parey E."/>
            <person name="Roest-Crollius H."/>
            <person name="Braasch I."/>
            <person name="Postlethwait J."/>
            <person name="Bobe J."/>
            <person name="Montfort J."/>
            <person name="Bouchez O."/>
            <person name="Begum T."/>
            <person name="Schartl M."/>
            <person name="Guiguen Y."/>
        </authorList>
    </citation>
    <scope>NUCLEOTIDE SEQUENCE [LARGE SCALE GENOMIC DNA]</scope>
    <source>
        <strain evidence="3 4">Indonesia</strain>
        <tissue evidence="3">Blood</tissue>
    </source>
</reference>
<keyword evidence="2" id="KW-0732">Signal</keyword>
<feature type="chain" id="PRO_5024371656" evidence="2">
    <location>
        <begin position="23"/>
        <end position="166"/>
    </location>
</feature>
<comment type="caution">
    <text evidence="3">The sequence shown here is derived from an EMBL/GenBank/DDBJ whole genome shotgun (WGS) entry which is preliminary data.</text>
</comment>
<dbReference type="Proteomes" id="UP000327468">
    <property type="component" value="Chromosome 1"/>
</dbReference>
<proteinExistence type="predicted"/>
<keyword evidence="1" id="KW-0812">Transmembrane</keyword>
<keyword evidence="4" id="KW-1185">Reference proteome</keyword>
<dbReference type="AlphaFoldDB" id="A0A5N5Q5J7"/>
<evidence type="ECO:0000256" key="2">
    <source>
        <dbReference type="SAM" id="SignalP"/>
    </source>
</evidence>
<gene>
    <name evidence="3" type="ORF">PHYPO_G00001470</name>
</gene>
<keyword evidence="1" id="KW-1133">Transmembrane helix</keyword>
<accession>A0A5N5Q5J7</accession>
<evidence type="ECO:0000313" key="3">
    <source>
        <dbReference type="EMBL" id="KAB5586426.1"/>
    </source>
</evidence>
<sequence>MVRMKLIARVLLTLAIYSHVESASVLETSEKYSCQEGSQVLKSEHASRDTDCEQSWNTESIPIGSFMSDGVECHSPCINVTAGGIIISRCINATLTVICYQGHVTEYRIHFLGIWINPSPLQNIEKRDRHGICACLTLLLLIFVSFAIQHYISQLHRIRNNGPNHL</sequence>
<protein>
    <submittedName>
        <fullName evidence="3">Uncharacterized protein</fullName>
    </submittedName>
</protein>
<keyword evidence="1" id="KW-0472">Membrane</keyword>
<organism evidence="3 4">
    <name type="scientific">Pangasianodon hypophthalmus</name>
    <name type="common">Striped catfish</name>
    <name type="synonym">Helicophagus hypophthalmus</name>
    <dbReference type="NCBI Taxonomy" id="310915"/>
    <lineage>
        <taxon>Eukaryota</taxon>
        <taxon>Metazoa</taxon>
        <taxon>Chordata</taxon>
        <taxon>Craniata</taxon>
        <taxon>Vertebrata</taxon>
        <taxon>Euteleostomi</taxon>
        <taxon>Actinopterygii</taxon>
        <taxon>Neopterygii</taxon>
        <taxon>Teleostei</taxon>
        <taxon>Ostariophysi</taxon>
        <taxon>Siluriformes</taxon>
        <taxon>Pangasiidae</taxon>
        <taxon>Pangasianodon</taxon>
    </lineage>
</organism>
<evidence type="ECO:0000313" key="4">
    <source>
        <dbReference type="Proteomes" id="UP000327468"/>
    </source>
</evidence>